<feature type="signal peptide" evidence="1">
    <location>
        <begin position="1"/>
        <end position="28"/>
    </location>
</feature>
<dbReference type="Proteomes" id="UP000275394">
    <property type="component" value="Unassembled WGS sequence"/>
</dbReference>
<evidence type="ECO:0000259" key="2">
    <source>
        <dbReference type="Pfam" id="PF13372"/>
    </source>
</evidence>
<keyword evidence="4" id="KW-1185">Reference proteome</keyword>
<dbReference type="EMBL" id="RKHR01000004">
    <property type="protein sequence ID" value="ROS01641.1"/>
    <property type="molecule type" value="Genomic_DNA"/>
</dbReference>
<evidence type="ECO:0000313" key="4">
    <source>
        <dbReference type="Proteomes" id="UP000275394"/>
    </source>
</evidence>
<accession>A0A3N2DP99</accession>
<dbReference type="Pfam" id="PF13372">
    <property type="entry name" value="Alginate_exp"/>
    <property type="match status" value="1"/>
</dbReference>
<organism evidence="3 4">
    <name type="scientific">Sinobacterium caligoides</name>
    <dbReference type="NCBI Taxonomy" id="933926"/>
    <lineage>
        <taxon>Bacteria</taxon>
        <taxon>Pseudomonadati</taxon>
        <taxon>Pseudomonadota</taxon>
        <taxon>Gammaproteobacteria</taxon>
        <taxon>Cellvibrionales</taxon>
        <taxon>Spongiibacteraceae</taxon>
        <taxon>Sinobacterium</taxon>
    </lineage>
</organism>
<sequence length="404" mass="44233">MKFPSSRKPLFCAISMIITAVSTTKALAEDAFYEALSSGETNFDLRMRYENVDQDGIKDDADGLTVRTRLGYTTGGFHGVTAVVELEDSRTVMSVDEFSPNKSGYPVIADTPATNLNQAYLKYQASNELAISGGRQRIILDNARFVGNVGWRQNEQTFDAGNIAFKNDAISANLIWIDQVNNIFDQAIDTDSLLANASYQFTGIGKLTGYYYDLENEDTPAALATNSETLGIRFAGDTALSDSVKLNYAAEYAQQDTNASNSSNYSADYLLAELGAELASFNFGVGYELLGSDNGDYGFSTPLATGHAFNGWADKFLATPSAGLQDIYFKVGTELAGIQLAAVYHDFSADDSSSQLDNYGDEIDLLAVKNFNDRYKLGFKYASYSADDYQTDTNKAWLWGEMKF</sequence>
<keyword evidence="1" id="KW-0732">Signal</keyword>
<feature type="domain" description="Alginate export" evidence="2">
    <location>
        <begin position="43"/>
        <end position="264"/>
    </location>
</feature>
<feature type="chain" id="PRO_5018337002" evidence="1">
    <location>
        <begin position="29"/>
        <end position="404"/>
    </location>
</feature>
<dbReference type="AlphaFoldDB" id="A0A3N2DP99"/>
<dbReference type="OrthoDB" id="9767539at2"/>
<reference evidence="3 4" key="1">
    <citation type="submission" date="2018-11" db="EMBL/GenBank/DDBJ databases">
        <title>Genomic Encyclopedia of Type Strains, Phase IV (KMG-IV): sequencing the most valuable type-strain genomes for metagenomic binning, comparative biology and taxonomic classification.</title>
        <authorList>
            <person name="Goeker M."/>
        </authorList>
    </citation>
    <scope>NUCLEOTIDE SEQUENCE [LARGE SCALE GENOMIC DNA]</scope>
    <source>
        <strain evidence="3 4">DSM 100316</strain>
    </source>
</reference>
<dbReference type="InterPro" id="IPR025388">
    <property type="entry name" value="Alginate_export_dom"/>
</dbReference>
<name>A0A3N2DP99_9GAMM</name>
<evidence type="ECO:0000256" key="1">
    <source>
        <dbReference type="SAM" id="SignalP"/>
    </source>
</evidence>
<comment type="caution">
    <text evidence="3">The sequence shown here is derived from an EMBL/GenBank/DDBJ whole genome shotgun (WGS) entry which is preliminary data.</text>
</comment>
<protein>
    <submittedName>
        <fullName evidence="3">Alginate export protein</fullName>
    </submittedName>
</protein>
<dbReference type="RefSeq" id="WP_123712410.1">
    <property type="nucleotide sequence ID" value="NZ_RKHR01000004.1"/>
</dbReference>
<proteinExistence type="predicted"/>
<gene>
    <name evidence="3" type="ORF">EDC56_2085</name>
</gene>
<evidence type="ECO:0000313" key="3">
    <source>
        <dbReference type="EMBL" id="ROS01641.1"/>
    </source>
</evidence>